<gene>
    <name evidence="2" type="ORF">TOLI1172_LOCUS1229</name>
</gene>
<dbReference type="Gene3D" id="1.10.510.10">
    <property type="entry name" value="Transferase(Phosphotransferase) domain 1"/>
    <property type="match status" value="1"/>
</dbReference>
<dbReference type="AlphaFoldDB" id="A0A7S0ZBN7"/>
<organism evidence="2">
    <name type="scientific">Timspurckia oligopyrenoides</name>
    <dbReference type="NCBI Taxonomy" id="708627"/>
    <lineage>
        <taxon>Eukaryota</taxon>
        <taxon>Rhodophyta</taxon>
        <taxon>Bangiophyceae</taxon>
        <taxon>Porphyridiales</taxon>
        <taxon>Porphyridiaceae</taxon>
        <taxon>Timspurckia</taxon>
    </lineage>
</organism>
<sequence>MDNLLGFSCSFLPFLSTSSNVNHACIHSSSISSFTPKYSLYKSRKTLQQSASKNRSLIQSVGYIPEDQVIVDLEKPFASGSFGQVYFGKASATDTPLVIKVPNLHPMADTFIETERYMYTKISSALKVRYWPQFLGYLKIPSVSKTVLVFRKEEQSQTLDWYLKRKEFNTLYTRLGITQDSYGSVLKTSLFNGISLQLLNALQHLHTRGNIIHRDVKPSNVLVCEDEEYPLKLIDFGSSCENRGFIRKGLMNTSFDPIYTAPEQKIDGWNSAGERFDVYSAGLIGLSVLFPSMTSESAVIELKKYLEESQFSIAAWLDASKRNPSRIGFATLSEIYAVESDPIGYECFQLIQDMLKLKPQDRPSAKEAIQRLQKNISA</sequence>
<dbReference type="InterPro" id="IPR011009">
    <property type="entry name" value="Kinase-like_dom_sf"/>
</dbReference>
<dbReference type="PANTHER" id="PTHR44167">
    <property type="entry name" value="OVARIAN-SPECIFIC SERINE/THREONINE-PROTEIN KINASE LOK-RELATED"/>
    <property type="match status" value="1"/>
</dbReference>
<dbReference type="SMART" id="SM00220">
    <property type="entry name" value="S_TKc"/>
    <property type="match status" value="1"/>
</dbReference>
<accession>A0A7S0ZBN7</accession>
<dbReference type="GO" id="GO:0005524">
    <property type="term" value="F:ATP binding"/>
    <property type="evidence" value="ECO:0007669"/>
    <property type="project" value="InterPro"/>
</dbReference>
<evidence type="ECO:0000313" key="2">
    <source>
        <dbReference type="EMBL" id="CAD8816841.1"/>
    </source>
</evidence>
<evidence type="ECO:0000259" key="1">
    <source>
        <dbReference type="PROSITE" id="PS50011"/>
    </source>
</evidence>
<dbReference type="InterPro" id="IPR008271">
    <property type="entry name" value="Ser/Thr_kinase_AS"/>
</dbReference>
<dbReference type="SUPFAM" id="SSF56112">
    <property type="entry name" value="Protein kinase-like (PK-like)"/>
    <property type="match status" value="1"/>
</dbReference>
<dbReference type="GO" id="GO:0004674">
    <property type="term" value="F:protein serine/threonine kinase activity"/>
    <property type="evidence" value="ECO:0007669"/>
    <property type="project" value="TreeGrafter"/>
</dbReference>
<dbReference type="PROSITE" id="PS50011">
    <property type="entry name" value="PROTEIN_KINASE_DOM"/>
    <property type="match status" value="1"/>
</dbReference>
<proteinExistence type="predicted"/>
<feature type="domain" description="Protein kinase" evidence="1">
    <location>
        <begin position="71"/>
        <end position="376"/>
    </location>
</feature>
<dbReference type="EMBL" id="HBFP01001690">
    <property type="protein sequence ID" value="CAD8816841.1"/>
    <property type="molecule type" value="Transcribed_RNA"/>
</dbReference>
<dbReference type="GO" id="GO:0005634">
    <property type="term" value="C:nucleus"/>
    <property type="evidence" value="ECO:0007669"/>
    <property type="project" value="TreeGrafter"/>
</dbReference>
<reference evidence="2" key="1">
    <citation type="submission" date="2021-01" db="EMBL/GenBank/DDBJ databases">
        <authorList>
            <person name="Corre E."/>
            <person name="Pelletier E."/>
            <person name="Niang G."/>
            <person name="Scheremetjew M."/>
            <person name="Finn R."/>
            <person name="Kale V."/>
            <person name="Holt S."/>
            <person name="Cochrane G."/>
            <person name="Meng A."/>
            <person name="Brown T."/>
            <person name="Cohen L."/>
        </authorList>
    </citation>
    <scope>NUCLEOTIDE SEQUENCE</scope>
    <source>
        <strain evidence="2">CCMP3278</strain>
    </source>
</reference>
<protein>
    <recommendedName>
        <fullName evidence="1">Protein kinase domain-containing protein</fullName>
    </recommendedName>
</protein>
<dbReference type="GO" id="GO:0044773">
    <property type="term" value="P:mitotic DNA damage checkpoint signaling"/>
    <property type="evidence" value="ECO:0007669"/>
    <property type="project" value="TreeGrafter"/>
</dbReference>
<dbReference type="Pfam" id="PF00069">
    <property type="entry name" value="Pkinase"/>
    <property type="match status" value="1"/>
</dbReference>
<dbReference type="InterPro" id="IPR000719">
    <property type="entry name" value="Prot_kinase_dom"/>
</dbReference>
<dbReference type="PANTHER" id="PTHR44167:SF24">
    <property type="entry name" value="SERINE_THREONINE-PROTEIN KINASE CHK2"/>
    <property type="match status" value="1"/>
</dbReference>
<dbReference type="PROSITE" id="PS00108">
    <property type="entry name" value="PROTEIN_KINASE_ST"/>
    <property type="match status" value="1"/>
</dbReference>
<name>A0A7S0ZBN7_9RHOD</name>